<dbReference type="AlphaFoldDB" id="A0A2I1GLL6"/>
<name>A0A2I1GLL6_9GLOM</name>
<reference evidence="1 2" key="1">
    <citation type="submission" date="2015-10" db="EMBL/GenBank/DDBJ databases">
        <title>Genome analyses suggest a sexual origin of heterokaryosis in a supposedly ancient asexual fungus.</title>
        <authorList>
            <person name="Ropars J."/>
            <person name="Sedzielewska K."/>
            <person name="Noel J."/>
            <person name="Charron P."/>
            <person name="Farinelli L."/>
            <person name="Marton T."/>
            <person name="Kruger M."/>
            <person name="Pelin A."/>
            <person name="Brachmann A."/>
            <person name="Corradi N."/>
        </authorList>
    </citation>
    <scope>NUCLEOTIDE SEQUENCE [LARGE SCALE GENOMIC DNA]</scope>
    <source>
        <strain evidence="1 2">A4</strain>
    </source>
</reference>
<dbReference type="VEuPathDB" id="FungiDB:RhiirFUN_002124"/>
<proteinExistence type="predicted"/>
<comment type="caution">
    <text evidence="1">The sequence shown here is derived from an EMBL/GenBank/DDBJ whole genome shotgun (WGS) entry which is preliminary data.</text>
</comment>
<protein>
    <submittedName>
        <fullName evidence="1">Uncharacterized protein</fullName>
    </submittedName>
</protein>
<accession>A0A2I1GLL6</accession>
<sequence length="70" mass="8154">MNTSKHIKTIKNENARNLWKERDDTVNQLHVTISSANSTTESEETCHIYQKVNFTDLEKRKKVYGTLLTT</sequence>
<evidence type="ECO:0000313" key="1">
    <source>
        <dbReference type="EMBL" id="PKY47505.1"/>
    </source>
</evidence>
<dbReference type="Proteomes" id="UP000234323">
    <property type="component" value="Unassembled WGS sequence"/>
</dbReference>
<evidence type="ECO:0000313" key="2">
    <source>
        <dbReference type="Proteomes" id="UP000234323"/>
    </source>
</evidence>
<organism evidence="1 2">
    <name type="scientific">Rhizophagus irregularis</name>
    <dbReference type="NCBI Taxonomy" id="588596"/>
    <lineage>
        <taxon>Eukaryota</taxon>
        <taxon>Fungi</taxon>
        <taxon>Fungi incertae sedis</taxon>
        <taxon>Mucoromycota</taxon>
        <taxon>Glomeromycotina</taxon>
        <taxon>Glomeromycetes</taxon>
        <taxon>Glomerales</taxon>
        <taxon>Glomeraceae</taxon>
        <taxon>Rhizophagus</taxon>
    </lineage>
</organism>
<gene>
    <name evidence="1" type="ORF">RhiirA4_462713</name>
</gene>
<keyword evidence="2" id="KW-1185">Reference proteome</keyword>
<dbReference type="EMBL" id="LLXI01000550">
    <property type="protein sequence ID" value="PKY47505.1"/>
    <property type="molecule type" value="Genomic_DNA"/>
</dbReference>